<dbReference type="GeneID" id="33332158"/>
<dbReference type="RefSeq" id="WP_232460845.1">
    <property type="nucleotide sequence ID" value="NZ_CP014855.1"/>
</dbReference>
<dbReference type="Proteomes" id="UP000250134">
    <property type="component" value="Chromosome"/>
</dbReference>
<name>A0A2Z2M4X8_THEGO</name>
<dbReference type="AlphaFoldDB" id="A0A2Z2M4X8"/>
<proteinExistence type="predicted"/>
<protein>
    <submittedName>
        <fullName evidence="1">Uncharacterized protein</fullName>
    </submittedName>
</protein>
<dbReference type="KEGG" id="tgg:A3K92_06360"/>
<organism evidence="1 2">
    <name type="scientific">Thermococcus gorgonarius</name>
    <dbReference type="NCBI Taxonomy" id="71997"/>
    <lineage>
        <taxon>Archaea</taxon>
        <taxon>Methanobacteriati</taxon>
        <taxon>Methanobacteriota</taxon>
        <taxon>Thermococci</taxon>
        <taxon>Thermococcales</taxon>
        <taxon>Thermococcaceae</taxon>
        <taxon>Thermococcus</taxon>
    </lineage>
</organism>
<reference evidence="1 2" key="1">
    <citation type="submission" date="2016-03" db="EMBL/GenBank/DDBJ databases">
        <title>Complete genome sequence of Thermococcus gorgonarius.</title>
        <authorList>
            <person name="Oger P.M."/>
        </authorList>
    </citation>
    <scope>NUCLEOTIDE SEQUENCE [LARGE SCALE GENOMIC DNA]</scope>
    <source>
        <strain evidence="1 2">W-12</strain>
    </source>
</reference>
<keyword evidence="2" id="KW-1185">Reference proteome</keyword>
<evidence type="ECO:0000313" key="1">
    <source>
        <dbReference type="EMBL" id="ASJ01130.1"/>
    </source>
</evidence>
<gene>
    <name evidence="1" type="ORF">A3K92_06360</name>
</gene>
<evidence type="ECO:0000313" key="2">
    <source>
        <dbReference type="Proteomes" id="UP000250134"/>
    </source>
</evidence>
<dbReference type="EMBL" id="CP014855">
    <property type="protein sequence ID" value="ASJ01130.1"/>
    <property type="molecule type" value="Genomic_DNA"/>
</dbReference>
<accession>A0A2Z2M4X8</accession>
<sequence length="334" mass="37747">MNWRKTAFGVFLIVMVLNLQLIAAPQAMAMSTNNSSITFRRAVVAWYDEKGKLQMNVTWINKVVNFTNLTNGCPLHESNVTPKVNVSVVTLYNITEENDQLLFFRLNFYNSTFNYTMYALVYRAERSQYNFTLITRILTDKKGGYWLFVNDMNIAPKDENRILPVGDVIVVKNNLTLSEYYWTLNKVLMELRKHDETKWIWDRSAYELRHLSHLVKLKLPEYNIYKTVGISITMDDSVTACVFPLNSLISIKFICTQPEAPSWVIAGACCASLYAIVIGCASACVLSGGAACIACIAGGVFASWASLSGCYGYCPSMQVCVYVLWFKVTCGTLW</sequence>